<keyword evidence="2 4" id="KW-0560">Oxidoreductase</keyword>
<dbReference type="SUPFAM" id="SSF52402">
    <property type="entry name" value="Adenine nucleotide alpha hydrolases-like"/>
    <property type="match status" value="1"/>
</dbReference>
<organism evidence="6 7">
    <name type="scientific">Brevundimonas nasdae</name>
    <dbReference type="NCBI Taxonomy" id="172043"/>
    <lineage>
        <taxon>Bacteria</taxon>
        <taxon>Pseudomonadati</taxon>
        <taxon>Pseudomonadota</taxon>
        <taxon>Alphaproteobacteria</taxon>
        <taxon>Caulobacterales</taxon>
        <taxon>Caulobacteraceae</taxon>
        <taxon>Brevundimonas</taxon>
    </lineage>
</organism>
<comment type="catalytic activity">
    <reaction evidence="4">
        <text>[thioredoxin]-disulfide + sulfite + AMP + 2 H(+) = adenosine 5'-phosphosulfate + [thioredoxin]-dithiol</text>
        <dbReference type="Rhea" id="RHEA:21976"/>
        <dbReference type="Rhea" id="RHEA-COMP:10698"/>
        <dbReference type="Rhea" id="RHEA-COMP:10700"/>
        <dbReference type="ChEBI" id="CHEBI:15378"/>
        <dbReference type="ChEBI" id="CHEBI:17359"/>
        <dbReference type="ChEBI" id="CHEBI:29950"/>
        <dbReference type="ChEBI" id="CHEBI:50058"/>
        <dbReference type="ChEBI" id="CHEBI:58243"/>
        <dbReference type="ChEBI" id="CHEBI:456215"/>
        <dbReference type="EC" id="1.8.4.10"/>
    </reaction>
</comment>
<dbReference type="GO" id="GO:0019379">
    <property type="term" value="P:sulfate assimilation, phosphoadenylyl sulfate reduction by phosphoadenylyl-sulfate reductase (thioredoxin)"/>
    <property type="evidence" value="ECO:0007669"/>
    <property type="project" value="UniProtKB-UniRule"/>
</dbReference>
<accession>A0A0B4CXB3</accession>
<name>A0A0B4CXB3_9CAUL</name>
<sequence>MQRLEGIQNGLRLSVTTPLEEVEAAAASVDTLVLEFDAFRDGRGFSLAAVLRERGYAGRLIAAGKVLPDQARHLRRSGFDAVELAEGADTAAWDRMDQAFSGAYQPAVDPSPTIWQRRRAASNDRDLDALADRLNRETAGKDASEILKAALDPTLGLRVGAISSFGAESAALLDIIASEDKTVPVVFLETGQHFLQTLSYRTQLTKALGLTDVRLVTPDAAEKATLDARDDLWKTDADACCDLRKVRPLARATAGFNALITGRKRYQSATRAKLKPFEVLEGVLRINPLANWDADDVEAWLEENELPRHPLVEQGYASIGCWPCTRAVQDGEDARAGRWSGMDKVECGIHLGKRQAAA</sequence>
<dbReference type="GO" id="GO:0043866">
    <property type="term" value="F:adenylyl-sulfate reductase (thioredoxin) activity"/>
    <property type="evidence" value="ECO:0007669"/>
    <property type="project" value="UniProtKB-EC"/>
</dbReference>
<comment type="pathway">
    <text evidence="3 4">Sulfur metabolism; hydrogen sulfide biosynthesis; sulfite from sulfate.</text>
</comment>
<feature type="binding site" evidence="4">
    <location>
        <position position="324"/>
    </location>
    <ligand>
        <name>[4Fe-4S] cluster</name>
        <dbReference type="ChEBI" id="CHEBI:49883"/>
    </ligand>
</feature>
<dbReference type="GO" id="GO:0070814">
    <property type="term" value="P:hydrogen sulfide biosynthetic process"/>
    <property type="evidence" value="ECO:0007669"/>
    <property type="project" value="UniProtKB-UniRule"/>
</dbReference>
<keyword evidence="4" id="KW-0411">Iron-sulfur</keyword>
<comment type="similarity">
    <text evidence="1 4">Belongs to the PAPS reductase family. CysH subfamily.</text>
</comment>
<evidence type="ECO:0000313" key="6">
    <source>
        <dbReference type="EMBL" id="KIC56690.1"/>
    </source>
</evidence>
<dbReference type="EC" id="1.8.4.10" evidence="4"/>
<gene>
    <name evidence="4" type="primary">cysH</name>
    <name evidence="6" type="ORF">RM53_11620</name>
</gene>
<proteinExistence type="inferred from homology"/>
<dbReference type="Pfam" id="PF01507">
    <property type="entry name" value="PAPS_reduct"/>
    <property type="match status" value="1"/>
</dbReference>
<evidence type="ECO:0000256" key="3">
    <source>
        <dbReference type="ARBA" id="ARBA00024327"/>
    </source>
</evidence>
<keyword evidence="4" id="KW-0963">Cytoplasm</keyword>
<dbReference type="InterPro" id="IPR008318">
    <property type="entry name" value="UCP030820"/>
</dbReference>
<evidence type="ECO:0000256" key="2">
    <source>
        <dbReference type="ARBA" id="ARBA00023002"/>
    </source>
</evidence>
<dbReference type="GO" id="GO:0046872">
    <property type="term" value="F:metal ion binding"/>
    <property type="evidence" value="ECO:0007669"/>
    <property type="project" value="UniProtKB-KW"/>
</dbReference>
<dbReference type="GO" id="GO:0005737">
    <property type="term" value="C:cytoplasm"/>
    <property type="evidence" value="ECO:0007669"/>
    <property type="project" value="UniProtKB-SubCell"/>
</dbReference>
<dbReference type="GO" id="GO:0051539">
    <property type="term" value="F:4 iron, 4 sulfur cluster binding"/>
    <property type="evidence" value="ECO:0007669"/>
    <property type="project" value="UniProtKB-UniRule"/>
</dbReference>
<dbReference type="PANTHER" id="PTHR46509">
    <property type="entry name" value="PHOSPHOADENOSINE PHOSPHOSULFATE REDUCTASE"/>
    <property type="match status" value="1"/>
</dbReference>
<dbReference type="NCBIfam" id="NF002537">
    <property type="entry name" value="PRK02090.1"/>
    <property type="match status" value="1"/>
</dbReference>
<comment type="function">
    <text evidence="4">Catalyzes the formation of sulfite from adenosine 5'-phosphosulfate (APS) using thioredoxin as an electron donor.</text>
</comment>
<dbReference type="NCBIfam" id="TIGR00434">
    <property type="entry name" value="cysH"/>
    <property type="match status" value="1"/>
</dbReference>
<feature type="binding site" evidence="4">
    <location>
        <position position="240"/>
    </location>
    <ligand>
        <name>[4Fe-4S] cluster</name>
        <dbReference type="ChEBI" id="CHEBI:49883"/>
    </ligand>
</feature>
<reference evidence="6 7" key="1">
    <citation type="submission" date="2014-12" db="EMBL/GenBank/DDBJ databases">
        <title>Genome sequencing of Brevundimonas nasdae TPW30.</title>
        <authorList>
            <person name="Tan P.W."/>
            <person name="Chan K.-G."/>
        </authorList>
    </citation>
    <scope>NUCLEOTIDE SEQUENCE [LARGE SCALE GENOMIC DNA]</scope>
    <source>
        <strain evidence="6 7">TPW30</strain>
    </source>
</reference>
<dbReference type="HAMAP" id="MF_00063">
    <property type="entry name" value="CysH"/>
    <property type="match status" value="1"/>
</dbReference>
<feature type="domain" description="Phosphoadenosine phosphosulphate reductase" evidence="5">
    <location>
        <begin position="163"/>
        <end position="327"/>
    </location>
</feature>
<dbReference type="STRING" id="172043.RM53_11620"/>
<dbReference type="InterPro" id="IPR002500">
    <property type="entry name" value="PAPS_reduct_dom"/>
</dbReference>
<dbReference type="PANTHER" id="PTHR46509:SF1">
    <property type="entry name" value="PHOSPHOADENOSINE PHOSPHOSULFATE REDUCTASE"/>
    <property type="match status" value="1"/>
</dbReference>
<dbReference type="GO" id="GO:0004604">
    <property type="term" value="F:phosphoadenylyl-sulfate reductase (thioredoxin) activity"/>
    <property type="evidence" value="ECO:0007669"/>
    <property type="project" value="UniProtKB-UniRule"/>
</dbReference>
<comment type="cofactor">
    <cofactor evidence="4">
        <name>[4Fe-4S] cluster</name>
        <dbReference type="ChEBI" id="CHEBI:49883"/>
    </cofactor>
    <text evidence="4">Binds 1 [4Fe-4S] cluster per subunit.</text>
</comment>
<evidence type="ECO:0000256" key="4">
    <source>
        <dbReference type="HAMAP-Rule" id="MF_00063"/>
    </source>
</evidence>
<feature type="binding site" evidence="4">
    <location>
        <position position="241"/>
    </location>
    <ligand>
        <name>[4Fe-4S] cluster</name>
        <dbReference type="ChEBI" id="CHEBI:49883"/>
    </ligand>
</feature>
<evidence type="ECO:0000256" key="1">
    <source>
        <dbReference type="ARBA" id="ARBA00009732"/>
    </source>
</evidence>
<comment type="subcellular location">
    <subcellularLocation>
        <location evidence="4">Cytoplasm</location>
    </subcellularLocation>
</comment>
<dbReference type="AlphaFoldDB" id="A0A0B4CXB3"/>
<feature type="active site" description="Nucleophile; cysteine thiosulfonate intermediate" evidence="4">
    <location>
        <position position="347"/>
    </location>
</feature>
<dbReference type="EMBL" id="JWSY01000020">
    <property type="protein sequence ID" value="KIC56690.1"/>
    <property type="molecule type" value="Genomic_DNA"/>
</dbReference>
<feature type="binding site" evidence="4">
    <location>
        <position position="321"/>
    </location>
    <ligand>
        <name>[4Fe-4S] cluster</name>
        <dbReference type="ChEBI" id="CHEBI:49883"/>
    </ligand>
</feature>
<dbReference type="Proteomes" id="UP000031166">
    <property type="component" value="Unassembled WGS sequence"/>
</dbReference>
<comment type="caution">
    <text evidence="6">The sequence shown here is derived from an EMBL/GenBank/DDBJ whole genome shotgun (WGS) entry which is preliminary data.</text>
</comment>
<dbReference type="RefSeq" id="WP_039246939.1">
    <property type="nucleotide sequence ID" value="NZ_JWSY01000020.1"/>
</dbReference>
<dbReference type="InterPro" id="IPR004511">
    <property type="entry name" value="PAPS/APS_Rdtase"/>
</dbReference>
<keyword evidence="4" id="KW-0479">Metal-binding</keyword>
<dbReference type="InterPro" id="IPR014729">
    <property type="entry name" value="Rossmann-like_a/b/a_fold"/>
</dbReference>
<keyword evidence="4" id="KW-0408">Iron</keyword>
<dbReference type="Gene3D" id="3.40.50.620">
    <property type="entry name" value="HUPs"/>
    <property type="match status" value="1"/>
</dbReference>
<dbReference type="Pfam" id="PF06073">
    <property type="entry name" value="DUF934"/>
    <property type="match status" value="1"/>
</dbReference>
<evidence type="ECO:0000259" key="5">
    <source>
        <dbReference type="Pfam" id="PF01507"/>
    </source>
</evidence>
<evidence type="ECO:0000313" key="7">
    <source>
        <dbReference type="Proteomes" id="UP000031166"/>
    </source>
</evidence>
<protein>
    <recommendedName>
        <fullName evidence="4">Adenosine 5'-phosphosulfate reductase</fullName>
        <shortName evidence="4">APS reductase</shortName>
        <ecNumber evidence="4">1.8.4.10</ecNumber>
    </recommendedName>
    <alternativeName>
        <fullName evidence="4">5'-adenylylsulfate reductase</fullName>
    </alternativeName>
    <alternativeName>
        <fullName evidence="4">Thioredoxin-dependent 5'-adenylylsulfate reductase</fullName>
    </alternativeName>
</protein>